<sequence length="118" mass="13878">MLIKTIELQSHKYHHFKFFSTHQIVVFVYVERLHTGELHGDTCLLRRRQRTKRVRGRGAHGAIIKRIVQECGTEVHTVLSIEVFDEVMAASTIWNFGLWEDDDRQWGQRAMSEAVEEE</sequence>
<name>A0A834WW70_9FABA</name>
<reference evidence="1" key="1">
    <citation type="submission" date="2020-09" db="EMBL/GenBank/DDBJ databases">
        <title>Genome-Enabled Discovery of Anthraquinone Biosynthesis in Senna tora.</title>
        <authorList>
            <person name="Kang S.-H."/>
            <person name="Pandey R.P."/>
            <person name="Lee C.-M."/>
            <person name="Sim J.-S."/>
            <person name="Jeong J.-T."/>
            <person name="Choi B.-S."/>
            <person name="Jung M."/>
            <person name="Ginzburg D."/>
            <person name="Zhao K."/>
            <person name="Won S.Y."/>
            <person name="Oh T.-J."/>
            <person name="Yu Y."/>
            <person name="Kim N.-H."/>
            <person name="Lee O.R."/>
            <person name="Lee T.-H."/>
            <person name="Bashyal P."/>
            <person name="Kim T.-S."/>
            <person name="Lee W.-H."/>
            <person name="Kawkins C."/>
            <person name="Kim C.-K."/>
            <person name="Kim J.S."/>
            <person name="Ahn B.O."/>
            <person name="Rhee S.Y."/>
            <person name="Sohng J.K."/>
        </authorList>
    </citation>
    <scope>NUCLEOTIDE SEQUENCE</scope>
    <source>
        <tissue evidence="1">Leaf</tissue>
    </source>
</reference>
<dbReference type="Proteomes" id="UP000634136">
    <property type="component" value="Unassembled WGS sequence"/>
</dbReference>
<proteinExistence type="predicted"/>
<accession>A0A834WW70</accession>
<organism evidence="1 2">
    <name type="scientific">Senna tora</name>
    <dbReference type="NCBI Taxonomy" id="362788"/>
    <lineage>
        <taxon>Eukaryota</taxon>
        <taxon>Viridiplantae</taxon>
        <taxon>Streptophyta</taxon>
        <taxon>Embryophyta</taxon>
        <taxon>Tracheophyta</taxon>
        <taxon>Spermatophyta</taxon>
        <taxon>Magnoliopsida</taxon>
        <taxon>eudicotyledons</taxon>
        <taxon>Gunneridae</taxon>
        <taxon>Pentapetalae</taxon>
        <taxon>rosids</taxon>
        <taxon>fabids</taxon>
        <taxon>Fabales</taxon>
        <taxon>Fabaceae</taxon>
        <taxon>Caesalpinioideae</taxon>
        <taxon>Cassia clade</taxon>
        <taxon>Senna</taxon>
    </lineage>
</organism>
<evidence type="ECO:0000313" key="2">
    <source>
        <dbReference type="Proteomes" id="UP000634136"/>
    </source>
</evidence>
<dbReference type="AlphaFoldDB" id="A0A834WW70"/>
<protein>
    <submittedName>
        <fullName evidence="1">Uncharacterized protein</fullName>
    </submittedName>
</protein>
<dbReference type="EMBL" id="JAAIUW010000005">
    <property type="protein sequence ID" value="KAF7833631.1"/>
    <property type="molecule type" value="Genomic_DNA"/>
</dbReference>
<evidence type="ECO:0000313" key="1">
    <source>
        <dbReference type="EMBL" id="KAF7833631.1"/>
    </source>
</evidence>
<keyword evidence="2" id="KW-1185">Reference proteome</keyword>
<gene>
    <name evidence="1" type="ORF">G2W53_015964</name>
</gene>
<comment type="caution">
    <text evidence="1">The sequence shown here is derived from an EMBL/GenBank/DDBJ whole genome shotgun (WGS) entry which is preliminary data.</text>
</comment>